<protein>
    <submittedName>
        <fullName evidence="5">Flagellar filament capping protein FliD</fullName>
    </submittedName>
</protein>
<dbReference type="InterPro" id="IPR010809">
    <property type="entry name" value="FliD_C"/>
</dbReference>
<evidence type="ECO:0000313" key="5">
    <source>
        <dbReference type="EMBL" id="XBM01627.1"/>
    </source>
</evidence>
<dbReference type="PANTHER" id="PTHR30288">
    <property type="entry name" value="FLAGELLAR CAP/ASSEMBLY PROTEIN FLID"/>
    <property type="match status" value="1"/>
</dbReference>
<accession>A0AAU7FCF9</accession>
<feature type="coiled-coil region" evidence="3">
    <location>
        <begin position="312"/>
        <end position="339"/>
    </location>
</feature>
<name>A0AAU7FCF9_9NEIS</name>
<dbReference type="InterPro" id="IPR010810">
    <property type="entry name" value="Flagellin_hook_IN_motif"/>
</dbReference>
<dbReference type="RefSeq" id="WP_348945903.1">
    <property type="nucleotide sequence ID" value="NZ_CP157355.1"/>
</dbReference>
<dbReference type="AlphaFoldDB" id="A0AAU7FCF9"/>
<keyword evidence="5" id="KW-0282">Flagellum</keyword>
<dbReference type="InterPro" id="IPR040026">
    <property type="entry name" value="FliD"/>
</dbReference>
<evidence type="ECO:0000256" key="3">
    <source>
        <dbReference type="SAM" id="Coils"/>
    </source>
</evidence>
<sequence length="483" mass="50612">MLNSISGRTDFYSRYGGADAIYGRGSITQSAGLSSQLLDRIYQLSAVDRLGASSLRLNNSDSFNRLSTDFQQKRADSTSVTLSTPARVQSAMSNLNAELKTLAAPAARNPLQASSSAPDILKAQAIGGGEPRALQNVRIEQLAQGQLSQSGNLANKDELVGQGRLTIQFGALGAGGTSQREESRITIDVAASDTLGDVARKISQAQPGLKASAIEDAAGARLQLESAALGAAQAFTITAQTNQGATATGNLATLAIDSNQAAAASRVAQDARVQIDGREIRSTSNRVRDSASNLQLDLLQTGEANVTLNRDAAQLGKNISQLIGRVNQAREQLNAVNAAENGAGASGLARREINRLEGVLNNLATGLGNERLSLNDLGITTAQDGKLVVNETRLSQQALARTDAVNQLFNDAVDQLGGSVSSSQQELAVLNSPLQILRSNTASQTATSLLGRAGFSLLQSGESGFSWRGMYGVSQYLQVAQFR</sequence>
<organism evidence="5">
    <name type="scientific">Chitinibacter mangrovi</name>
    <dbReference type="NCBI Taxonomy" id="3153927"/>
    <lineage>
        <taxon>Bacteria</taxon>
        <taxon>Pseudomonadati</taxon>
        <taxon>Pseudomonadota</taxon>
        <taxon>Betaproteobacteria</taxon>
        <taxon>Neisseriales</taxon>
        <taxon>Chitinibacteraceae</taxon>
        <taxon>Chitinibacter</taxon>
    </lineage>
</organism>
<proteinExistence type="predicted"/>
<dbReference type="EMBL" id="CP157355">
    <property type="protein sequence ID" value="XBM01627.1"/>
    <property type="molecule type" value="Genomic_DNA"/>
</dbReference>
<evidence type="ECO:0000259" key="4">
    <source>
        <dbReference type="Pfam" id="PF07195"/>
    </source>
</evidence>
<dbReference type="GO" id="GO:0009421">
    <property type="term" value="C:bacterial-type flagellum filament cap"/>
    <property type="evidence" value="ECO:0007669"/>
    <property type="project" value="InterPro"/>
</dbReference>
<dbReference type="GO" id="GO:0071973">
    <property type="term" value="P:bacterial-type flagellum-dependent cell motility"/>
    <property type="evidence" value="ECO:0007669"/>
    <property type="project" value="TreeGrafter"/>
</dbReference>
<keyword evidence="2" id="KW-0975">Bacterial flagellum</keyword>
<dbReference type="PANTHER" id="PTHR30288:SF0">
    <property type="entry name" value="FLAGELLAR HOOK-ASSOCIATED PROTEIN 2"/>
    <property type="match status" value="1"/>
</dbReference>
<keyword evidence="5" id="KW-0969">Cilium</keyword>
<dbReference type="Pfam" id="PF07196">
    <property type="entry name" value="Flagellin_IN"/>
    <property type="match status" value="1"/>
</dbReference>
<evidence type="ECO:0000256" key="2">
    <source>
        <dbReference type="ARBA" id="ARBA00023143"/>
    </source>
</evidence>
<gene>
    <name evidence="5" type="primary">fliD</name>
    <name evidence="5" type="ORF">ABHF33_04930</name>
</gene>
<feature type="domain" description="Flagellar hook-associated protein 2 C-terminal" evidence="4">
    <location>
        <begin position="268"/>
        <end position="413"/>
    </location>
</feature>
<evidence type="ECO:0000256" key="1">
    <source>
        <dbReference type="ARBA" id="ARBA00004365"/>
    </source>
</evidence>
<keyword evidence="5" id="KW-0966">Cell projection</keyword>
<dbReference type="GO" id="GO:0007155">
    <property type="term" value="P:cell adhesion"/>
    <property type="evidence" value="ECO:0007669"/>
    <property type="project" value="InterPro"/>
</dbReference>
<dbReference type="KEGG" id="cmav:ABHF33_04930"/>
<keyword evidence="3" id="KW-0175">Coiled coil</keyword>
<dbReference type="Pfam" id="PF07195">
    <property type="entry name" value="FliD_C"/>
    <property type="match status" value="1"/>
</dbReference>
<comment type="subcellular location">
    <subcellularLocation>
        <location evidence="1">Bacterial flagellum</location>
    </subcellularLocation>
</comment>
<reference evidence="5" key="1">
    <citation type="submission" date="2024-05" db="EMBL/GenBank/DDBJ databases">
        <authorList>
            <person name="Yang L."/>
            <person name="Pan L."/>
        </authorList>
    </citation>
    <scope>NUCLEOTIDE SEQUENCE</scope>
    <source>
        <strain evidence="5">FCG-7</strain>
    </source>
</reference>